<keyword evidence="3" id="KW-1185">Reference proteome</keyword>
<dbReference type="EMBL" id="KN833030">
    <property type="protein sequence ID" value="KIM76888.1"/>
    <property type="molecule type" value="Genomic_DNA"/>
</dbReference>
<dbReference type="AlphaFoldDB" id="A0A0C3ASH8"/>
<organism evidence="2 3">
    <name type="scientific">Piloderma croceum (strain F 1598)</name>
    <dbReference type="NCBI Taxonomy" id="765440"/>
    <lineage>
        <taxon>Eukaryota</taxon>
        <taxon>Fungi</taxon>
        <taxon>Dikarya</taxon>
        <taxon>Basidiomycota</taxon>
        <taxon>Agaricomycotina</taxon>
        <taxon>Agaricomycetes</taxon>
        <taxon>Agaricomycetidae</taxon>
        <taxon>Atheliales</taxon>
        <taxon>Atheliaceae</taxon>
        <taxon>Piloderma</taxon>
    </lineage>
</organism>
<dbReference type="STRING" id="765440.A0A0C3ASH8"/>
<evidence type="ECO:0000313" key="2">
    <source>
        <dbReference type="EMBL" id="KIM76888.1"/>
    </source>
</evidence>
<feature type="domain" description="F-box" evidence="1">
    <location>
        <begin position="1"/>
        <end position="47"/>
    </location>
</feature>
<gene>
    <name evidence="2" type="ORF">PILCRDRAFT_825888</name>
</gene>
<dbReference type="InterPro" id="IPR036322">
    <property type="entry name" value="WD40_repeat_dom_sf"/>
</dbReference>
<dbReference type="SUPFAM" id="SSF50978">
    <property type="entry name" value="WD40 repeat-like"/>
    <property type="match status" value="1"/>
</dbReference>
<proteinExistence type="predicted"/>
<protein>
    <recommendedName>
        <fullName evidence="1">F-box domain-containing protein</fullName>
    </recommendedName>
</protein>
<dbReference type="OrthoDB" id="550575at2759"/>
<dbReference type="Gene3D" id="2.130.10.10">
    <property type="entry name" value="YVTN repeat-like/Quinoprotein amine dehydrogenase"/>
    <property type="match status" value="1"/>
</dbReference>
<dbReference type="InterPro" id="IPR001810">
    <property type="entry name" value="F-box_dom"/>
</dbReference>
<dbReference type="Proteomes" id="UP000054166">
    <property type="component" value="Unassembled WGS sequence"/>
</dbReference>
<dbReference type="HOGENOM" id="CLU_021592_2_0_1"/>
<reference evidence="3" key="2">
    <citation type="submission" date="2015-01" db="EMBL/GenBank/DDBJ databases">
        <title>Evolutionary Origins and Diversification of the Mycorrhizal Mutualists.</title>
        <authorList>
            <consortium name="DOE Joint Genome Institute"/>
            <consortium name="Mycorrhizal Genomics Consortium"/>
            <person name="Kohler A."/>
            <person name="Kuo A."/>
            <person name="Nagy L.G."/>
            <person name="Floudas D."/>
            <person name="Copeland A."/>
            <person name="Barry K.W."/>
            <person name="Cichocki N."/>
            <person name="Veneault-Fourrey C."/>
            <person name="LaButti K."/>
            <person name="Lindquist E.A."/>
            <person name="Lipzen A."/>
            <person name="Lundell T."/>
            <person name="Morin E."/>
            <person name="Murat C."/>
            <person name="Riley R."/>
            <person name="Ohm R."/>
            <person name="Sun H."/>
            <person name="Tunlid A."/>
            <person name="Henrissat B."/>
            <person name="Grigoriev I.V."/>
            <person name="Hibbett D.S."/>
            <person name="Martin F."/>
        </authorList>
    </citation>
    <scope>NUCLEOTIDE SEQUENCE [LARGE SCALE GENOMIC DNA]</scope>
    <source>
        <strain evidence="3">F 1598</strain>
    </source>
</reference>
<dbReference type="InterPro" id="IPR036047">
    <property type="entry name" value="F-box-like_dom_sf"/>
</dbReference>
<evidence type="ECO:0000259" key="1">
    <source>
        <dbReference type="PROSITE" id="PS50181"/>
    </source>
</evidence>
<dbReference type="InParanoid" id="A0A0C3ASH8"/>
<dbReference type="SUPFAM" id="SSF81383">
    <property type="entry name" value="F-box domain"/>
    <property type="match status" value="1"/>
</dbReference>
<name>A0A0C3ASH8_PILCF</name>
<dbReference type="InterPro" id="IPR015943">
    <property type="entry name" value="WD40/YVTN_repeat-like_dom_sf"/>
</dbReference>
<dbReference type="Gene3D" id="1.20.1280.50">
    <property type="match status" value="1"/>
</dbReference>
<sequence length="634" mass="70661">MFDQLPAELRLKTLAYLTVRDLRNAQLVSRSWQQFFIANESTIYRHAAVVHELAPDSEVSLAEACSRGSIVAAESWKDLLKRWFRLETNWQGLTQPKVKEFRASGDEVHRIKVDEDAGYIITTSMAGGLWVTDLYRNEVLWALSEDHVCALAHCEYGNGYIIFNRMGSGKEVWRRASDFDNATPPAGSLPDYLQQGAYMDAATRYRSDTLRGHFRPWALITMPISARAFRFVYPHLLVASEDQAFVWDIPTMRNIITIHDTQTVVDRGILGRINYVEMNDRYIIICGSQQLRIFSKSSQGALLFHIPGSKSTYATSALDLSNLPIEHEHGTRDVVLIPRVTTRHVNGVTAPPAPLPQDMMDAMPIDDFVAAHFTPCGSVLVALLSFGRVIVIPNIERVVNGEVPLRQSALEINLRSSPLASPAISRLHSKYLALGEGRIAVATRDGIYVITLNYRARGIVAPKETDLQEATSQPFPDLTICQAVYFDDPESLYALSCLQMTATSLFFTWFLPVMPESPRLQASSDLLEHSDIELHSADEVDELGSSGLLDAVGNESMYEGNDNNQASRATDELNDAVQLVGSSTQPHWGEDMDSNGSFPELQMYDTFSDSSSDTSNESRYSTMTTVVCIDFLPV</sequence>
<dbReference type="Pfam" id="PF12937">
    <property type="entry name" value="F-box-like"/>
    <property type="match status" value="1"/>
</dbReference>
<reference evidence="2 3" key="1">
    <citation type="submission" date="2014-04" db="EMBL/GenBank/DDBJ databases">
        <authorList>
            <consortium name="DOE Joint Genome Institute"/>
            <person name="Kuo A."/>
            <person name="Tarkka M."/>
            <person name="Buscot F."/>
            <person name="Kohler A."/>
            <person name="Nagy L.G."/>
            <person name="Floudas D."/>
            <person name="Copeland A."/>
            <person name="Barry K.W."/>
            <person name="Cichocki N."/>
            <person name="Veneault-Fourrey C."/>
            <person name="LaButti K."/>
            <person name="Lindquist E.A."/>
            <person name="Lipzen A."/>
            <person name="Lundell T."/>
            <person name="Morin E."/>
            <person name="Murat C."/>
            <person name="Sun H."/>
            <person name="Tunlid A."/>
            <person name="Henrissat B."/>
            <person name="Grigoriev I.V."/>
            <person name="Hibbett D.S."/>
            <person name="Martin F."/>
            <person name="Nordberg H.P."/>
            <person name="Cantor M.N."/>
            <person name="Hua S.X."/>
        </authorList>
    </citation>
    <scope>NUCLEOTIDE SEQUENCE [LARGE SCALE GENOMIC DNA]</scope>
    <source>
        <strain evidence="2 3">F 1598</strain>
    </source>
</reference>
<accession>A0A0C3ASH8</accession>
<evidence type="ECO:0000313" key="3">
    <source>
        <dbReference type="Proteomes" id="UP000054166"/>
    </source>
</evidence>
<dbReference type="PROSITE" id="PS50181">
    <property type="entry name" value="FBOX"/>
    <property type="match status" value="1"/>
</dbReference>